<comment type="caution">
    <text evidence="1">The sequence shown here is derived from an EMBL/GenBank/DDBJ whole genome shotgun (WGS) entry which is preliminary data.</text>
</comment>
<name>A0ABX1C8P0_9ACTN</name>
<sequence>MITKTAQACPECEEPVTIGDSARLNEIVECGGCRGELEIVALDPPVLALAPEVEEDWGE</sequence>
<dbReference type="EMBL" id="JAAVJC010000006">
    <property type="protein sequence ID" value="NJQ13707.1"/>
    <property type="molecule type" value="Genomic_DNA"/>
</dbReference>
<evidence type="ECO:0000313" key="1">
    <source>
        <dbReference type="EMBL" id="NJQ13707.1"/>
    </source>
</evidence>
<keyword evidence="2" id="KW-1185">Reference proteome</keyword>
<dbReference type="Gene3D" id="2.20.28.160">
    <property type="match status" value="1"/>
</dbReference>
<accession>A0ABX1C8P0</accession>
<evidence type="ECO:0000313" key="2">
    <source>
        <dbReference type="Proteomes" id="UP000727056"/>
    </source>
</evidence>
<dbReference type="Proteomes" id="UP000727056">
    <property type="component" value="Unassembled WGS sequence"/>
</dbReference>
<reference evidence="1 2" key="1">
    <citation type="submission" date="2020-03" db="EMBL/GenBank/DDBJ databases">
        <title>Draft genome of Streptomyces sp. ventii, isolated from the Axial Seamount in the Pacific Ocean, and resequencing of the two type strains Streptomyces lonarensis strain NCL 716 and Streptomyces bohaiensis strain 11A07.</title>
        <authorList>
            <person name="Loughran R.M."/>
            <person name="Pfannmuller K.M."/>
            <person name="Wasson B.J."/>
            <person name="Deadmond M.C."/>
            <person name="Paddock B.E."/>
            <person name="Koyack M.J."/>
            <person name="Gallegos D.A."/>
            <person name="Mitchell E.A."/>
            <person name="Ushijima B."/>
            <person name="Saw J.H."/>
            <person name="Mcphail K.L."/>
            <person name="Videau P."/>
        </authorList>
    </citation>
    <scope>NUCLEOTIDE SEQUENCE [LARGE SCALE GENOMIC DNA]</scope>
    <source>
        <strain evidence="1 2">11A07</strain>
    </source>
</reference>
<dbReference type="RefSeq" id="WP_168086544.1">
    <property type="nucleotide sequence ID" value="NZ_BHZH01000007.1"/>
</dbReference>
<dbReference type="InterPro" id="IPR005906">
    <property type="entry name" value="LysW"/>
</dbReference>
<protein>
    <submittedName>
        <fullName evidence="1">Lysine biosynthesis protein LysW</fullName>
    </submittedName>
</protein>
<organism evidence="1 2">
    <name type="scientific">Streptomyces bohaiensis</name>
    <dbReference type="NCBI Taxonomy" id="1431344"/>
    <lineage>
        <taxon>Bacteria</taxon>
        <taxon>Bacillati</taxon>
        <taxon>Actinomycetota</taxon>
        <taxon>Actinomycetes</taxon>
        <taxon>Kitasatosporales</taxon>
        <taxon>Streptomycetaceae</taxon>
        <taxon>Streptomyces</taxon>
    </lineage>
</organism>
<dbReference type="Pfam" id="PF21344">
    <property type="entry name" value="Zn_ribbon_LysW"/>
    <property type="match status" value="1"/>
</dbReference>
<proteinExistence type="predicted"/>
<gene>
    <name evidence="1" type="ORF">HCN52_01790</name>
</gene>